<keyword evidence="2" id="KW-1185">Reference proteome</keyword>
<evidence type="ECO:0000313" key="1">
    <source>
        <dbReference type="EMBL" id="TFK52065.1"/>
    </source>
</evidence>
<protein>
    <submittedName>
        <fullName evidence="1">Uncharacterized protein</fullName>
    </submittedName>
</protein>
<sequence length="169" mass="18533">MTDTYIALYATGQRGRYHWALVLPATPGGALGRTGNIFQVRLRGQWTKAHYNNVDLLQSSTFLCVIRLPPVNDVSRAHQIASNEDPGQGNTPLLWMHSQSGQGWSCAQWIIRLMRTFIAEGIMTNSLTAGAKDNGANFYLQICGLGAKAEEDQNAGEVVDGVRVLTWNA</sequence>
<evidence type="ECO:0000313" key="2">
    <source>
        <dbReference type="Proteomes" id="UP000305948"/>
    </source>
</evidence>
<name>A0A5C3N4X2_9AGAM</name>
<dbReference type="OrthoDB" id="2837160at2759"/>
<gene>
    <name evidence="1" type="ORF">OE88DRAFT_1735069</name>
</gene>
<dbReference type="AlphaFoldDB" id="A0A5C3N4X2"/>
<organism evidence="1 2">
    <name type="scientific">Heliocybe sulcata</name>
    <dbReference type="NCBI Taxonomy" id="5364"/>
    <lineage>
        <taxon>Eukaryota</taxon>
        <taxon>Fungi</taxon>
        <taxon>Dikarya</taxon>
        <taxon>Basidiomycota</taxon>
        <taxon>Agaricomycotina</taxon>
        <taxon>Agaricomycetes</taxon>
        <taxon>Gloeophyllales</taxon>
        <taxon>Gloeophyllaceae</taxon>
        <taxon>Heliocybe</taxon>
    </lineage>
</organism>
<proteinExistence type="predicted"/>
<accession>A0A5C3N4X2</accession>
<dbReference type="EMBL" id="ML213510">
    <property type="protein sequence ID" value="TFK52065.1"/>
    <property type="molecule type" value="Genomic_DNA"/>
</dbReference>
<dbReference type="Pfam" id="PF20174">
    <property type="entry name" value="DUF6540"/>
    <property type="match status" value="1"/>
</dbReference>
<dbReference type="Proteomes" id="UP000305948">
    <property type="component" value="Unassembled WGS sequence"/>
</dbReference>
<reference evidence="1 2" key="1">
    <citation type="journal article" date="2019" name="Nat. Ecol. Evol.">
        <title>Megaphylogeny resolves global patterns of mushroom evolution.</title>
        <authorList>
            <person name="Varga T."/>
            <person name="Krizsan K."/>
            <person name="Foldi C."/>
            <person name="Dima B."/>
            <person name="Sanchez-Garcia M."/>
            <person name="Sanchez-Ramirez S."/>
            <person name="Szollosi G.J."/>
            <person name="Szarkandi J.G."/>
            <person name="Papp V."/>
            <person name="Albert L."/>
            <person name="Andreopoulos W."/>
            <person name="Angelini C."/>
            <person name="Antonin V."/>
            <person name="Barry K.W."/>
            <person name="Bougher N.L."/>
            <person name="Buchanan P."/>
            <person name="Buyck B."/>
            <person name="Bense V."/>
            <person name="Catcheside P."/>
            <person name="Chovatia M."/>
            <person name="Cooper J."/>
            <person name="Damon W."/>
            <person name="Desjardin D."/>
            <person name="Finy P."/>
            <person name="Geml J."/>
            <person name="Haridas S."/>
            <person name="Hughes K."/>
            <person name="Justo A."/>
            <person name="Karasinski D."/>
            <person name="Kautmanova I."/>
            <person name="Kiss B."/>
            <person name="Kocsube S."/>
            <person name="Kotiranta H."/>
            <person name="LaButti K.M."/>
            <person name="Lechner B.E."/>
            <person name="Liimatainen K."/>
            <person name="Lipzen A."/>
            <person name="Lukacs Z."/>
            <person name="Mihaltcheva S."/>
            <person name="Morgado L.N."/>
            <person name="Niskanen T."/>
            <person name="Noordeloos M.E."/>
            <person name="Ohm R.A."/>
            <person name="Ortiz-Santana B."/>
            <person name="Ovrebo C."/>
            <person name="Racz N."/>
            <person name="Riley R."/>
            <person name="Savchenko A."/>
            <person name="Shiryaev A."/>
            <person name="Soop K."/>
            <person name="Spirin V."/>
            <person name="Szebenyi C."/>
            <person name="Tomsovsky M."/>
            <person name="Tulloss R.E."/>
            <person name="Uehling J."/>
            <person name="Grigoriev I.V."/>
            <person name="Vagvolgyi C."/>
            <person name="Papp T."/>
            <person name="Martin F.M."/>
            <person name="Miettinen O."/>
            <person name="Hibbett D.S."/>
            <person name="Nagy L.G."/>
        </authorList>
    </citation>
    <scope>NUCLEOTIDE SEQUENCE [LARGE SCALE GENOMIC DNA]</scope>
    <source>
        <strain evidence="1 2">OMC1185</strain>
    </source>
</reference>
<dbReference type="InterPro" id="IPR046670">
    <property type="entry name" value="DUF6540"/>
</dbReference>